<dbReference type="GO" id="GO:0070475">
    <property type="term" value="P:rRNA base methylation"/>
    <property type="evidence" value="ECO:0007669"/>
    <property type="project" value="UniProtKB-UniRule"/>
</dbReference>
<dbReference type="InterPro" id="IPR029063">
    <property type="entry name" value="SAM-dependent_MTases_sf"/>
</dbReference>
<dbReference type="SUPFAM" id="SSF53335">
    <property type="entry name" value="S-adenosyl-L-methionine-dependent methyltransferases"/>
    <property type="match status" value="1"/>
</dbReference>
<keyword evidence="1 2" id="KW-0489">Methyltransferase</keyword>
<feature type="binding site" evidence="1">
    <location>
        <begin position="149"/>
        <end position="150"/>
    </location>
    <ligand>
        <name>S-adenosyl-L-methionine</name>
        <dbReference type="ChEBI" id="CHEBI:59789"/>
    </ligand>
</feature>
<feature type="active site" description="Proton acceptor" evidence="1">
    <location>
        <position position="170"/>
    </location>
</feature>
<dbReference type="Pfam" id="PF04378">
    <property type="entry name" value="RsmJ"/>
    <property type="match status" value="1"/>
</dbReference>
<evidence type="ECO:0000256" key="1">
    <source>
        <dbReference type="HAMAP-Rule" id="MF_00934"/>
    </source>
</evidence>
<keyword evidence="3" id="KW-1185">Reference proteome</keyword>
<feature type="binding site" evidence="1">
    <location>
        <position position="124"/>
    </location>
    <ligand>
        <name>S-adenosyl-L-methionine</name>
        <dbReference type="ChEBI" id="CHEBI:59789"/>
    </ligand>
</feature>
<dbReference type="GO" id="GO:0003723">
    <property type="term" value="F:RNA binding"/>
    <property type="evidence" value="ECO:0007669"/>
    <property type="project" value="UniProtKB-UniRule"/>
</dbReference>
<dbReference type="HAMAP" id="MF_00934">
    <property type="entry name" value="23SrRNA_methyltr_J"/>
    <property type="match status" value="1"/>
</dbReference>
<feature type="binding site" evidence="1">
    <location>
        <position position="106"/>
    </location>
    <ligand>
        <name>S-adenosyl-L-methionine</name>
        <dbReference type="ChEBI" id="CHEBI:59789"/>
    </ligand>
</feature>
<accession>A0A2A6FGZ2</accession>
<dbReference type="EMBL" id="NWQG01000050">
    <property type="protein sequence ID" value="PDQ21219.1"/>
    <property type="molecule type" value="Genomic_DNA"/>
</dbReference>
<dbReference type="InterPro" id="IPR007473">
    <property type="entry name" value="RlmJ"/>
</dbReference>
<evidence type="ECO:0000313" key="2">
    <source>
        <dbReference type="EMBL" id="PDQ21219.1"/>
    </source>
</evidence>
<comment type="function">
    <text evidence="1">Specifically methylates the adenine in position 2030 of 23S rRNA.</text>
</comment>
<comment type="catalytic activity">
    <reaction evidence="1">
        <text>adenosine(2030) in 23S rRNA + S-adenosyl-L-methionine = N(6)-methyladenosine(2030) in 23S rRNA + S-adenosyl-L-homocysteine + H(+)</text>
        <dbReference type="Rhea" id="RHEA:43736"/>
        <dbReference type="Rhea" id="RHEA-COMP:10668"/>
        <dbReference type="Rhea" id="RHEA-COMP:10669"/>
        <dbReference type="ChEBI" id="CHEBI:15378"/>
        <dbReference type="ChEBI" id="CHEBI:57856"/>
        <dbReference type="ChEBI" id="CHEBI:59789"/>
        <dbReference type="ChEBI" id="CHEBI:74411"/>
        <dbReference type="ChEBI" id="CHEBI:74449"/>
        <dbReference type="EC" id="2.1.1.266"/>
    </reaction>
</comment>
<dbReference type="Gene3D" id="3.40.50.150">
    <property type="entry name" value="Vaccinia Virus protein VP39"/>
    <property type="match status" value="1"/>
</dbReference>
<proteinExistence type="inferred from homology"/>
<reference evidence="2 3" key="1">
    <citation type="submission" date="2017-09" db="EMBL/GenBank/DDBJ databases">
        <title>Mesorhizobum sanjuanii sp. nov. isolated from nodules of Lotus tenuis in saline-alkaline lowlands of Flooding Pampa.</title>
        <authorList>
            <person name="Sannazzaro A.I."/>
            <person name="Torres Tejerizo G.A."/>
            <person name="Fontana F."/>
            <person name="Cumpa Velazquez L.M."/>
            <person name="Hansen L."/>
            <person name="Pistorio M."/>
            <person name="Estrella M.J."/>
        </authorList>
    </citation>
    <scope>NUCLEOTIDE SEQUENCE [LARGE SCALE GENOMIC DNA]</scope>
    <source>
        <strain evidence="2 3">BSA136</strain>
    </source>
</reference>
<dbReference type="EC" id="2.1.1.266" evidence="1"/>
<comment type="caution">
    <text evidence="2">The sequence shown here is derived from an EMBL/GenBank/DDBJ whole genome shotgun (WGS) entry which is preliminary data.</text>
</comment>
<comment type="similarity">
    <text evidence="1">Belongs to the RlmJ family.</text>
</comment>
<feature type="binding site" evidence="1">
    <location>
        <position position="41"/>
    </location>
    <ligand>
        <name>S-adenosyl-L-methionine</name>
        <dbReference type="ChEBI" id="CHEBI:59789"/>
    </ligand>
</feature>
<dbReference type="AlphaFoldDB" id="A0A2A6FGZ2"/>
<keyword evidence="1 2" id="KW-0808">Transferase</keyword>
<comment type="subunit">
    <text evidence="1">Monomer.</text>
</comment>
<protein>
    <recommendedName>
        <fullName evidence="1">Ribosomal RNA large subunit methyltransferase J</fullName>
        <ecNumber evidence="1">2.1.1.266</ecNumber>
    </recommendedName>
    <alternativeName>
        <fullName evidence="1">23S rRNA (adenine(2030)-N6)-methyltransferase</fullName>
    </alternativeName>
    <alternativeName>
        <fullName evidence="1">23S rRNA m6A2030 methyltransferase</fullName>
    </alternativeName>
</protein>
<feature type="binding site" evidence="1">
    <location>
        <position position="18"/>
    </location>
    <ligand>
        <name>S-adenosyl-L-methionine</name>
        <dbReference type="ChEBI" id="CHEBI:59789"/>
    </ligand>
</feature>
<evidence type="ECO:0000313" key="3">
    <source>
        <dbReference type="Proteomes" id="UP000219182"/>
    </source>
</evidence>
<feature type="site" description="Interaction with substrate rRNA" evidence="1">
    <location>
        <position position="3"/>
    </location>
</feature>
<dbReference type="PANTHER" id="PTHR37426">
    <property type="entry name" value="RIBOSOMAL RNA LARGE SUBUNIT METHYLTRANSFERASE J"/>
    <property type="match status" value="1"/>
</dbReference>
<name>A0A2A6FGZ2_9HYPH</name>
<keyword evidence="1" id="KW-0949">S-adenosyl-L-methionine</keyword>
<keyword evidence="1" id="KW-0698">rRNA processing</keyword>
<dbReference type="GO" id="GO:0036307">
    <property type="term" value="F:23S rRNA (adenine(2030)-N(6))-methyltransferase activity"/>
    <property type="evidence" value="ECO:0007669"/>
    <property type="project" value="UniProtKB-UniRule"/>
</dbReference>
<gene>
    <name evidence="1" type="primary">rlmJ</name>
    <name evidence="2" type="ORF">CN311_10270</name>
</gene>
<sequence>MNYRHAYHAGNFADVVKHVVLSRLVEYLKQKDKAFRVIDTHAGIGRYDLSSTEAQKTGEWQGGIGRLIDAPLDAKAAALLAPYLDVVRSLNPEGGPNPKVKKYPGSPLIARQLMRKQDRLSAVELHRDDAAKLKVLFAGDFQTRVIELDGWLALGAHLPPKENRGLVLIDPPFEEQGEFGRLVDGLQKAHKRWPGGIYALWYPVKDRKAVIAFRKALKQSGIPKLLDIDFEIKPPSAEPSLDGSGMVVVNPPFTLEDELRIVLPALHRLLVVEKPADWRMEWLAGE</sequence>
<feature type="binding site" evidence="1">
    <location>
        <position position="170"/>
    </location>
    <ligand>
        <name>S-adenosyl-L-methionine</name>
        <dbReference type="ChEBI" id="CHEBI:59789"/>
    </ligand>
</feature>
<keyword evidence="1" id="KW-0694">RNA-binding</keyword>
<dbReference type="GO" id="GO:0005829">
    <property type="term" value="C:cytosol"/>
    <property type="evidence" value="ECO:0007669"/>
    <property type="project" value="TreeGrafter"/>
</dbReference>
<organism evidence="2 3">
    <name type="scientific">Mesorhizobium sanjuanii</name>
    <dbReference type="NCBI Taxonomy" id="2037900"/>
    <lineage>
        <taxon>Bacteria</taxon>
        <taxon>Pseudomonadati</taxon>
        <taxon>Pseudomonadota</taxon>
        <taxon>Alphaproteobacteria</taxon>
        <taxon>Hyphomicrobiales</taxon>
        <taxon>Phyllobacteriaceae</taxon>
        <taxon>Mesorhizobium</taxon>
    </lineage>
</organism>
<dbReference type="RefSeq" id="WP_097573363.1">
    <property type="nucleotide sequence ID" value="NZ_NWQG01000050.1"/>
</dbReference>
<dbReference type="PANTHER" id="PTHR37426:SF1">
    <property type="entry name" value="RIBOSOMAL RNA LARGE SUBUNIT METHYLTRANSFERASE J"/>
    <property type="match status" value="1"/>
</dbReference>
<dbReference type="Proteomes" id="UP000219182">
    <property type="component" value="Unassembled WGS sequence"/>
</dbReference>